<name>A0ABR9WY78_9RHOB</name>
<evidence type="ECO:0000256" key="2">
    <source>
        <dbReference type="SAM" id="MobiDB-lite"/>
    </source>
</evidence>
<dbReference type="Gene3D" id="3.40.50.2300">
    <property type="match status" value="1"/>
</dbReference>
<gene>
    <name evidence="4" type="ORF">IQ782_05035</name>
</gene>
<proteinExistence type="predicted"/>
<dbReference type="Proteomes" id="UP000607796">
    <property type="component" value="Unassembled WGS sequence"/>
</dbReference>
<accession>A0ABR9WY78</accession>
<keyword evidence="1" id="KW-0238">DNA-binding</keyword>
<feature type="compositionally biased region" description="Basic and acidic residues" evidence="2">
    <location>
        <begin position="323"/>
        <end position="335"/>
    </location>
</feature>
<dbReference type="CDD" id="cd06170">
    <property type="entry name" value="LuxR_C_like"/>
    <property type="match status" value="1"/>
</dbReference>
<dbReference type="InterPro" id="IPR011006">
    <property type="entry name" value="CheY-like_superfamily"/>
</dbReference>
<dbReference type="PANTHER" id="PTHR43214">
    <property type="entry name" value="TWO-COMPONENT RESPONSE REGULATOR"/>
    <property type="match status" value="1"/>
</dbReference>
<reference evidence="4 5" key="1">
    <citation type="journal article" date="2021" name="Int. J. Syst. Evol. Microbiol.">
        <title>Salipiger mangrovisoli sp. nov., isolated from mangrove soil and the proposal for the reclassification of Paraphaeobacter pallidus as Salipiger pallidus comb. nov.</title>
        <authorList>
            <person name="Du J."/>
            <person name="Liu Y."/>
            <person name="Pei T."/>
            <person name="Deng M.R."/>
            <person name="Zhu H."/>
        </authorList>
    </citation>
    <scope>NUCLEOTIDE SEQUENCE [LARGE SCALE GENOMIC DNA]</scope>
    <source>
        <strain evidence="4 5">6D45A</strain>
    </source>
</reference>
<dbReference type="PANTHER" id="PTHR43214:SF42">
    <property type="entry name" value="TRANSCRIPTIONAL REGULATORY PROTEIN DESR"/>
    <property type="match status" value="1"/>
</dbReference>
<keyword evidence="5" id="KW-1185">Reference proteome</keyword>
<evidence type="ECO:0000256" key="1">
    <source>
        <dbReference type="ARBA" id="ARBA00023125"/>
    </source>
</evidence>
<dbReference type="InterPro" id="IPR000792">
    <property type="entry name" value="Tscrpt_reg_LuxR_C"/>
</dbReference>
<evidence type="ECO:0000313" key="5">
    <source>
        <dbReference type="Proteomes" id="UP000607796"/>
    </source>
</evidence>
<dbReference type="Gene3D" id="1.10.10.10">
    <property type="entry name" value="Winged helix-like DNA-binding domain superfamily/Winged helix DNA-binding domain"/>
    <property type="match status" value="1"/>
</dbReference>
<evidence type="ECO:0000259" key="3">
    <source>
        <dbReference type="PROSITE" id="PS50043"/>
    </source>
</evidence>
<dbReference type="EMBL" id="JADFFK010000003">
    <property type="protein sequence ID" value="MBE9636202.1"/>
    <property type="molecule type" value="Genomic_DNA"/>
</dbReference>
<dbReference type="InterPro" id="IPR039420">
    <property type="entry name" value="WalR-like"/>
</dbReference>
<feature type="region of interest" description="Disordered" evidence="2">
    <location>
        <begin position="144"/>
        <end position="181"/>
    </location>
</feature>
<dbReference type="SMART" id="SM00421">
    <property type="entry name" value="HTH_LUXR"/>
    <property type="match status" value="1"/>
</dbReference>
<dbReference type="SUPFAM" id="SSF52172">
    <property type="entry name" value="CheY-like"/>
    <property type="match status" value="1"/>
</dbReference>
<evidence type="ECO:0000313" key="4">
    <source>
        <dbReference type="EMBL" id="MBE9636202.1"/>
    </source>
</evidence>
<dbReference type="SUPFAM" id="SSF46894">
    <property type="entry name" value="C-terminal effector domain of the bipartite response regulators"/>
    <property type="match status" value="1"/>
</dbReference>
<dbReference type="Pfam" id="PF00196">
    <property type="entry name" value="GerE"/>
    <property type="match status" value="1"/>
</dbReference>
<comment type="caution">
    <text evidence="4">The sequence shown here is derived from an EMBL/GenBank/DDBJ whole genome shotgun (WGS) entry which is preliminary data.</text>
</comment>
<protein>
    <submittedName>
        <fullName evidence="4">Response regulator transcription factor</fullName>
    </submittedName>
</protein>
<feature type="region of interest" description="Disordered" evidence="2">
    <location>
        <begin position="314"/>
        <end position="335"/>
    </location>
</feature>
<feature type="domain" description="HTH luxR-type" evidence="3">
    <location>
        <begin position="194"/>
        <end position="259"/>
    </location>
</feature>
<sequence>MRFSRAKDRILYLVDEMPLTRAQLSHFLAGFAQLHNMRIEEVQPSASGCIDQIFQRGMCIINARTNACEMDWFAIVRDINRLGVIEPILLLCNTASADFVQSALRAGARGVIPASMDPSQVLSSLELLLHGGIVVPPSVLEQGNSVPRLNAPTAKREEPEGSPDDTDTTPSGPPPTKRNGQLLMPRAKASVQNGAPQLEGLTERQSAVLMNLRKARSNKEIAKVLCTSEATVKLEVRQVIRKLGAKNRTEAALIASRHEHACHHAQMAHQAVAAESGALPLIPETSREGSSLGDLRKLQVCELEAVETRETLGRGLLGDAEDDQHHYQDTPRRLT</sequence>
<dbReference type="PROSITE" id="PS50043">
    <property type="entry name" value="HTH_LUXR_2"/>
    <property type="match status" value="1"/>
</dbReference>
<dbReference type="RefSeq" id="WP_194133540.1">
    <property type="nucleotide sequence ID" value="NZ_JADFFK010000003.1"/>
</dbReference>
<dbReference type="PRINTS" id="PR00038">
    <property type="entry name" value="HTHLUXR"/>
</dbReference>
<dbReference type="InterPro" id="IPR016032">
    <property type="entry name" value="Sig_transdc_resp-reg_C-effctor"/>
</dbReference>
<organism evidence="4 5">
    <name type="scientific">Salipiger mangrovisoli</name>
    <dbReference type="NCBI Taxonomy" id="2865933"/>
    <lineage>
        <taxon>Bacteria</taxon>
        <taxon>Pseudomonadati</taxon>
        <taxon>Pseudomonadota</taxon>
        <taxon>Alphaproteobacteria</taxon>
        <taxon>Rhodobacterales</taxon>
        <taxon>Roseobacteraceae</taxon>
        <taxon>Salipiger</taxon>
    </lineage>
</organism>
<dbReference type="InterPro" id="IPR036388">
    <property type="entry name" value="WH-like_DNA-bd_sf"/>
</dbReference>